<proteinExistence type="predicted"/>
<reference evidence="2" key="1">
    <citation type="journal article" date="2019" name="Int. J. Syst. Evol. Microbiol.">
        <title>The Global Catalogue of Microorganisms (GCM) 10K type strain sequencing project: providing services to taxonomists for standard genome sequencing and annotation.</title>
        <authorList>
            <consortium name="The Broad Institute Genomics Platform"/>
            <consortium name="The Broad Institute Genome Sequencing Center for Infectious Disease"/>
            <person name="Wu L."/>
            <person name="Ma J."/>
        </authorList>
    </citation>
    <scope>NUCLEOTIDE SEQUENCE [LARGE SCALE GENOMIC DNA]</scope>
    <source>
        <strain evidence="2">KCTC 33522</strain>
    </source>
</reference>
<accession>A0ABW5XW02</accession>
<comment type="caution">
    <text evidence="1">The sequence shown here is derived from an EMBL/GenBank/DDBJ whole genome shotgun (WGS) entry which is preliminary data.</text>
</comment>
<keyword evidence="2" id="KW-1185">Reference proteome</keyword>
<protein>
    <submittedName>
        <fullName evidence="1">Uncharacterized protein</fullName>
    </submittedName>
</protein>
<evidence type="ECO:0000313" key="2">
    <source>
        <dbReference type="Proteomes" id="UP001597568"/>
    </source>
</evidence>
<dbReference type="EMBL" id="JBHUOR010000008">
    <property type="protein sequence ID" value="MFD2867169.1"/>
    <property type="molecule type" value="Genomic_DNA"/>
</dbReference>
<sequence>MTSTNIYNAFYVVKKTYDNIHKLMEYCAANGQTESHYVQAVPKFLRYKSDNDVQGWFIKNFIMLFQDVQDPELENGWRNGSVYILEIELYDEECTDLPLVYLSKYDYKDIENWSAGCSPTNHWRFSDPRHNHDALHIKEKDDYLYATAKNMETCDQSYWGLRTIRSTHFSLLDLASNNAIEKVFGGFEKLDKKEAL</sequence>
<dbReference type="RefSeq" id="WP_380146543.1">
    <property type="nucleotide sequence ID" value="NZ_JBHUOR010000008.1"/>
</dbReference>
<gene>
    <name evidence="1" type="ORF">ACFSY7_01380</name>
</gene>
<dbReference type="Proteomes" id="UP001597568">
    <property type="component" value="Unassembled WGS sequence"/>
</dbReference>
<evidence type="ECO:0000313" key="1">
    <source>
        <dbReference type="EMBL" id="MFD2867169.1"/>
    </source>
</evidence>
<name>A0ABW5XW02_9BACL</name>
<organism evidence="1 2">
    <name type="scientific">Kurthia populi</name>
    <dbReference type="NCBI Taxonomy" id="1562132"/>
    <lineage>
        <taxon>Bacteria</taxon>
        <taxon>Bacillati</taxon>
        <taxon>Bacillota</taxon>
        <taxon>Bacilli</taxon>
        <taxon>Bacillales</taxon>
        <taxon>Caryophanaceae</taxon>
        <taxon>Kurthia</taxon>
    </lineage>
</organism>